<dbReference type="GO" id="GO:0009791">
    <property type="term" value="P:post-embryonic development"/>
    <property type="evidence" value="ECO:0007669"/>
    <property type="project" value="UniProtKB-ARBA"/>
</dbReference>
<evidence type="ECO:0000256" key="4">
    <source>
        <dbReference type="ARBA" id="ARBA00023163"/>
    </source>
</evidence>
<name>A0A6I9RBU6_ELAGV</name>
<dbReference type="KEGG" id="egu:105047002"/>
<dbReference type="Proteomes" id="UP000504607">
    <property type="component" value="Chromosome 6"/>
</dbReference>
<evidence type="ECO:0000256" key="5">
    <source>
        <dbReference type="ARBA" id="ARBA00023242"/>
    </source>
</evidence>
<feature type="compositionally biased region" description="Low complexity" evidence="6">
    <location>
        <begin position="310"/>
        <end position="343"/>
    </location>
</feature>
<evidence type="ECO:0000256" key="3">
    <source>
        <dbReference type="ARBA" id="ARBA00023125"/>
    </source>
</evidence>
<organism evidence="8 9">
    <name type="scientific">Elaeis guineensis var. tenera</name>
    <name type="common">Oil palm</name>
    <dbReference type="NCBI Taxonomy" id="51953"/>
    <lineage>
        <taxon>Eukaryota</taxon>
        <taxon>Viridiplantae</taxon>
        <taxon>Streptophyta</taxon>
        <taxon>Embryophyta</taxon>
        <taxon>Tracheophyta</taxon>
        <taxon>Spermatophyta</taxon>
        <taxon>Magnoliopsida</taxon>
        <taxon>Liliopsida</taxon>
        <taxon>Arecaceae</taxon>
        <taxon>Arecoideae</taxon>
        <taxon>Cocoseae</taxon>
        <taxon>Elaeidinae</taxon>
        <taxon>Elaeis</taxon>
    </lineage>
</organism>
<dbReference type="InParanoid" id="A0A6I9RBU6"/>
<dbReference type="PANTHER" id="PTHR31719">
    <property type="entry name" value="NAC TRANSCRIPTION FACTOR 56"/>
    <property type="match status" value="1"/>
</dbReference>
<keyword evidence="4" id="KW-0804">Transcription</keyword>
<evidence type="ECO:0000256" key="1">
    <source>
        <dbReference type="ARBA" id="ARBA00004123"/>
    </source>
</evidence>
<dbReference type="InterPro" id="IPR003441">
    <property type="entry name" value="NAC-dom"/>
</dbReference>
<accession>A0A6I9RBU6</accession>
<gene>
    <name evidence="9" type="primary">LOC105047002</name>
</gene>
<dbReference type="FunCoup" id="A0A6I9RBU6">
    <property type="interactions" value="1256"/>
</dbReference>
<keyword evidence="2" id="KW-0805">Transcription regulation</keyword>
<evidence type="ECO:0000313" key="9">
    <source>
        <dbReference type="RefSeq" id="XP_010924066.1"/>
    </source>
</evidence>
<dbReference type="InterPro" id="IPR036093">
    <property type="entry name" value="NAC_dom_sf"/>
</dbReference>
<evidence type="ECO:0000256" key="2">
    <source>
        <dbReference type="ARBA" id="ARBA00023015"/>
    </source>
</evidence>
<evidence type="ECO:0000256" key="6">
    <source>
        <dbReference type="SAM" id="MobiDB-lite"/>
    </source>
</evidence>
<dbReference type="AlphaFoldDB" id="A0A6I9RBU6"/>
<reference evidence="9" key="1">
    <citation type="submission" date="2025-08" db="UniProtKB">
        <authorList>
            <consortium name="RefSeq"/>
        </authorList>
    </citation>
    <scope>IDENTIFICATION</scope>
</reference>
<dbReference type="GO" id="GO:0003677">
    <property type="term" value="F:DNA binding"/>
    <property type="evidence" value="ECO:0007669"/>
    <property type="project" value="UniProtKB-KW"/>
</dbReference>
<feature type="region of interest" description="Disordered" evidence="6">
    <location>
        <begin position="246"/>
        <end position="343"/>
    </location>
</feature>
<dbReference type="PROSITE" id="PS51005">
    <property type="entry name" value="NAC"/>
    <property type="match status" value="1"/>
</dbReference>
<dbReference type="GO" id="GO:0006355">
    <property type="term" value="P:regulation of DNA-templated transcription"/>
    <property type="evidence" value="ECO:0007669"/>
    <property type="project" value="InterPro"/>
</dbReference>
<evidence type="ECO:0000259" key="7">
    <source>
        <dbReference type="PROSITE" id="PS51005"/>
    </source>
</evidence>
<feature type="region of interest" description="Disordered" evidence="6">
    <location>
        <begin position="1"/>
        <end position="27"/>
    </location>
</feature>
<feature type="domain" description="NAC" evidence="7">
    <location>
        <begin position="21"/>
        <end position="184"/>
    </location>
</feature>
<comment type="subcellular location">
    <subcellularLocation>
        <location evidence="1">Nucleus</location>
    </subcellularLocation>
</comment>
<feature type="region of interest" description="Disordered" evidence="6">
    <location>
        <begin position="149"/>
        <end position="168"/>
    </location>
</feature>
<protein>
    <submittedName>
        <fullName evidence="9">NAC domain-containing protein 18</fullName>
    </submittedName>
</protein>
<dbReference type="Pfam" id="PF02365">
    <property type="entry name" value="NAM"/>
    <property type="match status" value="1"/>
</dbReference>
<keyword evidence="5" id="KW-0539">Nucleus</keyword>
<sequence>MESTDSSSGSRQQQQQQQPQLPPGFRFHPTDEELVVHYLKKKAASAPLPVTIIAEVDLYKFDPWELPGKANFGEQEWYFFSPRDRKYPNGARPNRAATSGYWKATGTDKPILTSRGAQKVGVKKALVFYGGKPPKGIKTNWIMHEYRLADSSPGSSSRPPGCDAGSRRSSLRLDDWVLCRIYKKNSNNNNNAQLMDRNREDSMDDRMAPPAINTQPNPRPHHQRAPNNYTALLDSDETFFERLLTTEDGLPTNPTSQLAGASRPKMDLSTIPTNNSTRAPKRALTSPYWSDAGMATPPPPKRLQVCNNGSSPSKCTTTNNSNTRSGSNSSAANNSSSSNINSNHGGRTIAALLNQFPQGAVYQHQTILGSLGDGSAIFQQPYQLSGANWSSL</sequence>
<keyword evidence="3" id="KW-0238">DNA-binding</keyword>
<dbReference type="RefSeq" id="XP_010924066.1">
    <property type="nucleotide sequence ID" value="XM_010925764.2"/>
</dbReference>
<proteinExistence type="predicted"/>
<dbReference type="GO" id="GO:0005634">
    <property type="term" value="C:nucleus"/>
    <property type="evidence" value="ECO:0007669"/>
    <property type="project" value="UniProtKB-SubCell"/>
</dbReference>
<dbReference type="GeneID" id="105047002"/>
<dbReference type="SUPFAM" id="SSF101941">
    <property type="entry name" value="NAC domain"/>
    <property type="match status" value="1"/>
</dbReference>
<feature type="compositionally biased region" description="Polar residues" evidence="6">
    <location>
        <begin position="1"/>
        <end position="11"/>
    </location>
</feature>
<dbReference type="FunFam" id="2.170.150.80:FF:000005">
    <property type="entry name" value="NAC transcription factor 56"/>
    <property type="match status" value="1"/>
</dbReference>
<dbReference type="OrthoDB" id="1921961at2759"/>
<feature type="region of interest" description="Disordered" evidence="6">
    <location>
        <begin position="201"/>
        <end position="227"/>
    </location>
</feature>
<keyword evidence="8" id="KW-1185">Reference proteome</keyword>
<dbReference type="Gene3D" id="2.170.150.80">
    <property type="entry name" value="NAC domain"/>
    <property type="match status" value="1"/>
</dbReference>
<dbReference type="PANTHER" id="PTHR31719:SF43">
    <property type="entry name" value="NAC TRANSCRIPTION FACTOR 56"/>
    <property type="match status" value="1"/>
</dbReference>
<feature type="compositionally biased region" description="Low complexity" evidence="6">
    <location>
        <begin position="151"/>
        <end position="161"/>
    </location>
</feature>
<evidence type="ECO:0000313" key="8">
    <source>
        <dbReference type="Proteomes" id="UP000504607"/>
    </source>
</evidence>
<dbReference type="GO" id="GO:0048608">
    <property type="term" value="P:reproductive structure development"/>
    <property type="evidence" value="ECO:0007669"/>
    <property type="project" value="UniProtKB-ARBA"/>
</dbReference>